<evidence type="ECO:0000259" key="7">
    <source>
        <dbReference type="PROSITE" id="PS50112"/>
    </source>
</evidence>
<dbReference type="EMBL" id="CP158375">
    <property type="protein sequence ID" value="XDO98495.1"/>
    <property type="molecule type" value="Genomic_DNA"/>
</dbReference>
<dbReference type="SUPFAM" id="SSF55781">
    <property type="entry name" value="GAF domain-like"/>
    <property type="match status" value="1"/>
</dbReference>
<organism evidence="9">
    <name type="scientific">Caulobacter sp. 73W</name>
    <dbReference type="NCBI Taxonomy" id="3161137"/>
    <lineage>
        <taxon>Bacteria</taxon>
        <taxon>Pseudomonadati</taxon>
        <taxon>Pseudomonadota</taxon>
        <taxon>Alphaproteobacteria</taxon>
        <taxon>Caulobacterales</taxon>
        <taxon>Caulobacteraceae</taxon>
        <taxon>Caulobacter</taxon>
    </lineage>
</organism>
<feature type="domain" description="PAS" evidence="7">
    <location>
        <begin position="291"/>
        <end position="361"/>
    </location>
</feature>
<dbReference type="Pfam" id="PF01590">
    <property type="entry name" value="GAF"/>
    <property type="match status" value="1"/>
</dbReference>
<dbReference type="InterPro" id="IPR000014">
    <property type="entry name" value="PAS"/>
</dbReference>
<dbReference type="Pfam" id="PF08447">
    <property type="entry name" value="PAS_3"/>
    <property type="match status" value="2"/>
</dbReference>
<dbReference type="GO" id="GO:0006355">
    <property type="term" value="P:regulation of DNA-templated transcription"/>
    <property type="evidence" value="ECO:0007669"/>
    <property type="project" value="InterPro"/>
</dbReference>
<dbReference type="InterPro" id="IPR035965">
    <property type="entry name" value="PAS-like_dom_sf"/>
</dbReference>
<proteinExistence type="predicted"/>
<dbReference type="Gene3D" id="3.30.450.20">
    <property type="entry name" value="PAS domain"/>
    <property type="match status" value="4"/>
</dbReference>
<dbReference type="SMART" id="SM00091">
    <property type="entry name" value="PAS"/>
    <property type="match status" value="4"/>
</dbReference>
<keyword evidence="5" id="KW-0418">Kinase</keyword>
<evidence type="ECO:0000256" key="2">
    <source>
        <dbReference type="ARBA" id="ARBA00012438"/>
    </source>
</evidence>
<evidence type="ECO:0000256" key="1">
    <source>
        <dbReference type="ARBA" id="ARBA00000085"/>
    </source>
</evidence>
<dbReference type="PANTHER" id="PTHR43304">
    <property type="entry name" value="PHYTOCHROME-LIKE PROTEIN CPH1"/>
    <property type="match status" value="1"/>
</dbReference>
<dbReference type="InterPro" id="IPR013767">
    <property type="entry name" value="PAS_fold"/>
</dbReference>
<dbReference type="InterPro" id="IPR013656">
    <property type="entry name" value="PAS_4"/>
</dbReference>
<dbReference type="Gene3D" id="3.30.450.40">
    <property type="match status" value="1"/>
</dbReference>
<feature type="domain" description="PAS" evidence="7">
    <location>
        <begin position="539"/>
        <end position="609"/>
    </location>
</feature>
<dbReference type="Pfam" id="PF00989">
    <property type="entry name" value="PAS"/>
    <property type="match status" value="1"/>
</dbReference>
<comment type="catalytic activity">
    <reaction evidence="1">
        <text>ATP + protein L-histidine = ADP + protein N-phospho-L-histidine.</text>
        <dbReference type="EC" id="2.7.13.3"/>
    </reaction>
</comment>
<dbReference type="InterPro" id="IPR001610">
    <property type="entry name" value="PAC"/>
</dbReference>
<dbReference type="EC" id="2.7.13.3" evidence="2"/>
<gene>
    <name evidence="9" type="ORF">ABOZ73_08790</name>
</gene>
<dbReference type="SUPFAM" id="SSF55785">
    <property type="entry name" value="PYP-like sensor domain (PAS domain)"/>
    <property type="match status" value="4"/>
</dbReference>
<accession>A0AB39KXH7</accession>
<dbReference type="CDD" id="cd00130">
    <property type="entry name" value="PAS"/>
    <property type="match status" value="4"/>
</dbReference>
<name>A0AB39KXH7_9CAUL</name>
<feature type="domain" description="PAC" evidence="8">
    <location>
        <begin position="237"/>
        <end position="290"/>
    </location>
</feature>
<sequence length="697" mass="77590">MTEKARVAALKAYGILDTEPEPGFDAIARLASRLFNAPYAMVSLADAERQWFKAKIGLDAPQAARDLAFCRHALDLPPGEVLLIEDTALDARFADNPLVHGPSSMRFYAGALISDAQGVNLGTVCVIDTKPRSRPSDDQIQGLRDLARLAMAELERRVAQAKLDEERRLSQMAESLAAAGRWRFDADTQAMTWSEGAVALLGEAVRGRSAAEVVAALQLSQREALEGLAREALQNGAAFEHEISYVRDGEQRVAVVRATRELGPDGKTLGLTGVIQDVTDRHQVLRGLRRARERYQLLTDNMADVVTRVRFDGASNYISPAVEALLGYRPEDMAGRTALDFVFPADLALVQDAFARLSAGEEVITVQHRARHRDGHPVWVKSRMRLVRDASGAPSEVVTVIRDIAERRALEARLRASELRAREVIDNAYEAIITVDHEGRVLDWNRMAERVFGWAAQETVGRPLVDFIVPERYAQARTQGLRSFLETRQGEVADQRLELIALRKDGEEFPIEVAVSAAETPEGWRYTALLRDITDRKAQTEAFENAFNHAAVGMAQVDLEGRYERVNKAFCDITGYSEPEALGLDFQSITHPEDLGGDLERLDQLRSGEADSFVVDKRYIRKDGQVVWVSLSVSVVRAEDGRRATSSHKCRTRPRVSWRRWRWSVRQKACPASPRSSPPPATPPRPPIKPSRSSWPI</sequence>
<evidence type="ECO:0000256" key="4">
    <source>
        <dbReference type="ARBA" id="ARBA00022679"/>
    </source>
</evidence>
<dbReference type="InterPro" id="IPR000700">
    <property type="entry name" value="PAS-assoc_C"/>
</dbReference>
<keyword evidence="3" id="KW-0597">Phosphoprotein</keyword>
<dbReference type="NCBIfam" id="TIGR00229">
    <property type="entry name" value="sensory_box"/>
    <property type="match status" value="4"/>
</dbReference>
<dbReference type="SMART" id="SM00086">
    <property type="entry name" value="PAC"/>
    <property type="match status" value="4"/>
</dbReference>
<keyword evidence="4" id="KW-0808">Transferase</keyword>
<feature type="domain" description="PAC" evidence="8">
    <location>
        <begin position="364"/>
        <end position="416"/>
    </location>
</feature>
<evidence type="ECO:0000259" key="8">
    <source>
        <dbReference type="PROSITE" id="PS50113"/>
    </source>
</evidence>
<dbReference type="InterPro" id="IPR003018">
    <property type="entry name" value="GAF"/>
</dbReference>
<dbReference type="AlphaFoldDB" id="A0AB39KXH7"/>
<feature type="domain" description="PAS" evidence="7">
    <location>
        <begin position="417"/>
        <end position="488"/>
    </location>
</feature>
<dbReference type="GO" id="GO:0004673">
    <property type="term" value="F:protein histidine kinase activity"/>
    <property type="evidence" value="ECO:0007669"/>
    <property type="project" value="UniProtKB-EC"/>
</dbReference>
<feature type="region of interest" description="Disordered" evidence="6">
    <location>
        <begin position="668"/>
        <end position="697"/>
    </location>
</feature>
<dbReference type="InterPro" id="IPR029016">
    <property type="entry name" value="GAF-like_dom_sf"/>
</dbReference>
<dbReference type="Pfam" id="PF08448">
    <property type="entry name" value="PAS_4"/>
    <property type="match status" value="1"/>
</dbReference>
<feature type="domain" description="PAC" evidence="8">
    <location>
        <begin position="495"/>
        <end position="545"/>
    </location>
</feature>
<dbReference type="RefSeq" id="WP_369062370.1">
    <property type="nucleotide sequence ID" value="NZ_CP158375.1"/>
</dbReference>
<protein>
    <recommendedName>
        <fullName evidence="2">histidine kinase</fullName>
        <ecNumber evidence="2">2.7.13.3</ecNumber>
    </recommendedName>
</protein>
<dbReference type="PANTHER" id="PTHR43304:SF1">
    <property type="entry name" value="PAC DOMAIN-CONTAINING PROTEIN"/>
    <property type="match status" value="1"/>
</dbReference>
<evidence type="ECO:0000256" key="6">
    <source>
        <dbReference type="SAM" id="MobiDB-lite"/>
    </source>
</evidence>
<evidence type="ECO:0000256" key="3">
    <source>
        <dbReference type="ARBA" id="ARBA00022553"/>
    </source>
</evidence>
<feature type="compositionally biased region" description="Pro residues" evidence="6">
    <location>
        <begin position="676"/>
        <end position="689"/>
    </location>
</feature>
<dbReference type="PROSITE" id="PS50112">
    <property type="entry name" value="PAS"/>
    <property type="match status" value="3"/>
</dbReference>
<evidence type="ECO:0000313" key="9">
    <source>
        <dbReference type="EMBL" id="XDO98495.1"/>
    </source>
</evidence>
<evidence type="ECO:0000256" key="5">
    <source>
        <dbReference type="ARBA" id="ARBA00022777"/>
    </source>
</evidence>
<dbReference type="PROSITE" id="PS50113">
    <property type="entry name" value="PAC"/>
    <property type="match status" value="3"/>
</dbReference>
<dbReference type="InterPro" id="IPR013655">
    <property type="entry name" value="PAS_fold_3"/>
</dbReference>
<reference evidence="9" key="1">
    <citation type="submission" date="2024-06" db="EMBL/GenBank/DDBJ databases">
        <title>Caulobacter inopinatus, sp. nov.</title>
        <authorList>
            <person name="Donachie S.P."/>
        </authorList>
    </citation>
    <scope>NUCLEOTIDE SEQUENCE</scope>
    <source>
        <strain evidence="9">73W</strain>
    </source>
</reference>
<dbReference type="InterPro" id="IPR052162">
    <property type="entry name" value="Sensor_kinase/Photoreceptor"/>
</dbReference>